<name>D8LMN4_ECTSI</name>
<proteinExistence type="predicted"/>
<accession>D8LMN4</accession>
<dbReference type="PANTHER" id="PTHR31323:SF1">
    <property type="entry name" value="MECHANOSENSITIVE ION CHANNEL PROTEIN"/>
    <property type="match status" value="1"/>
</dbReference>
<dbReference type="Pfam" id="PF00924">
    <property type="entry name" value="MS_channel_2nd"/>
    <property type="match status" value="1"/>
</dbReference>
<keyword evidence="3" id="KW-1185">Reference proteome</keyword>
<sequence>MVWSRPRISLRAYDVGDPVYFVDDTGGEDWYIVTRINMLTTVFRRWDGQATLIANNIMAKKAIRNQWRSSRYLHHTMIAVSVDTPMEKLDQMKSGIAAGLRRGRHRHKHGLGGLLPDTVDFQIKGLTDGNRLSVFVLCQQRENSANMGRRFGNSSLFHKLLARECNRHGISYTLPAQPLVAQKVGEAEAFNVREAFLGGETGR</sequence>
<gene>
    <name evidence="2" type="ORF">Esi_0401_0026</name>
</gene>
<dbReference type="AlphaFoldDB" id="D8LMN4"/>
<dbReference type="GO" id="GO:0006874">
    <property type="term" value="P:intracellular calcium ion homeostasis"/>
    <property type="evidence" value="ECO:0007669"/>
    <property type="project" value="TreeGrafter"/>
</dbReference>
<dbReference type="PANTHER" id="PTHR31323">
    <property type="entry name" value="MECHANOSENSITIVE ION CHANNEL PROTEIN MSY2"/>
    <property type="match status" value="1"/>
</dbReference>
<dbReference type="GO" id="GO:0016020">
    <property type="term" value="C:membrane"/>
    <property type="evidence" value="ECO:0007669"/>
    <property type="project" value="InterPro"/>
</dbReference>
<dbReference type="InterPro" id="IPR010920">
    <property type="entry name" value="LSM_dom_sf"/>
</dbReference>
<evidence type="ECO:0000313" key="2">
    <source>
        <dbReference type="EMBL" id="CBN79731.1"/>
    </source>
</evidence>
<dbReference type="InterPro" id="IPR006685">
    <property type="entry name" value="MscS_channel_2nd"/>
</dbReference>
<dbReference type="InParanoid" id="D8LMN4"/>
<evidence type="ECO:0000259" key="1">
    <source>
        <dbReference type="Pfam" id="PF00924"/>
    </source>
</evidence>
<dbReference type="eggNOG" id="KOG4629">
    <property type="taxonomic scope" value="Eukaryota"/>
</dbReference>
<dbReference type="STRING" id="2880.D8LMN4"/>
<dbReference type="Proteomes" id="UP000002630">
    <property type="component" value="Unassembled WGS sequence"/>
</dbReference>
<feature type="domain" description="Mechanosensitive ion channel MscS" evidence="1">
    <location>
        <begin position="13"/>
        <end position="66"/>
    </location>
</feature>
<dbReference type="OrthoDB" id="1884382at2759"/>
<evidence type="ECO:0000313" key="3">
    <source>
        <dbReference type="Proteomes" id="UP000002630"/>
    </source>
</evidence>
<reference evidence="2 3" key="1">
    <citation type="journal article" date="2010" name="Nature">
        <title>The Ectocarpus genome and the independent evolution of multicellularity in brown algae.</title>
        <authorList>
            <person name="Cock J.M."/>
            <person name="Sterck L."/>
            <person name="Rouze P."/>
            <person name="Scornet D."/>
            <person name="Allen A.E."/>
            <person name="Amoutzias G."/>
            <person name="Anthouard V."/>
            <person name="Artiguenave F."/>
            <person name="Aury J.M."/>
            <person name="Badger J.H."/>
            <person name="Beszteri B."/>
            <person name="Billiau K."/>
            <person name="Bonnet E."/>
            <person name="Bothwell J.H."/>
            <person name="Bowler C."/>
            <person name="Boyen C."/>
            <person name="Brownlee C."/>
            <person name="Carrano C.J."/>
            <person name="Charrier B."/>
            <person name="Cho G.Y."/>
            <person name="Coelho S.M."/>
            <person name="Collen J."/>
            <person name="Corre E."/>
            <person name="Da Silva C."/>
            <person name="Delage L."/>
            <person name="Delaroque N."/>
            <person name="Dittami S.M."/>
            <person name="Doulbeau S."/>
            <person name="Elias M."/>
            <person name="Farnham G."/>
            <person name="Gachon C.M."/>
            <person name="Gschloessl B."/>
            <person name="Heesch S."/>
            <person name="Jabbari K."/>
            <person name="Jubin C."/>
            <person name="Kawai H."/>
            <person name="Kimura K."/>
            <person name="Kloareg B."/>
            <person name="Kupper F.C."/>
            <person name="Lang D."/>
            <person name="Le Bail A."/>
            <person name="Leblanc C."/>
            <person name="Lerouge P."/>
            <person name="Lohr M."/>
            <person name="Lopez P.J."/>
            <person name="Martens C."/>
            <person name="Maumus F."/>
            <person name="Michel G."/>
            <person name="Miranda-Saavedra D."/>
            <person name="Morales J."/>
            <person name="Moreau H."/>
            <person name="Motomura T."/>
            <person name="Nagasato C."/>
            <person name="Napoli C.A."/>
            <person name="Nelson D.R."/>
            <person name="Nyvall-Collen P."/>
            <person name="Peters A.F."/>
            <person name="Pommier C."/>
            <person name="Potin P."/>
            <person name="Poulain J."/>
            <person name="Quesneville H."/>
            <person name="Read B."/>
            <person name="Rensing S.A."/>
            <person name="Ritter A."/>
            <person name="Rousvoal S."/>
            <person name="Samanta M."/>
            <person name="Samson G."/>
            <person name="Schroeder D.C."/>
            <person name="Segurens B."/>
            <person name="Strittmatter M."/>
            <person name="Tonon T."/>
            <person name="Tregear J.W."/>
            <person name="Valentin K."/>
            <person name="von Dassow P."/>
            <person name="Yamagishi T."/>
            <person name="Van de Peer Y."/>
            <person name="Wincker P."/>
        </authorList>
    </citation>
    <scope>NUCLEOTIDE SEQUENCE [LARGE SCALE GENOMIC DNA]</scope>
    <source>
        <strain evidence="3">Ec32 / CCAP1310/4</strain>
    </source>
</reference>
<dbReference type="SUPFAM" id="SSF50182">
    <property type="entry name" value="Sm-like ribonucleoproteins"/>
    <property type="match status" value="1"/>
</dbReference>
<organism evidence="2 3">
    <name type="scientific">Ectocarpus siliculosus</name>
    <name type="common">Brown alga</name>
    <name type="synonym">Conferva siliculosa</name>
    <dbReference type="NCBI Taxonomy" id="2880"/>
    <lineage>
        <taxon>Eukaryota</taxon>
        <taxon>Sar</taxon>
        <taxon>Stramenopiles</taxon>
        <taxon>Ochrophyta</taxon>
        <taxon>PX clade</taxon>
        <taxon>Phaeophyceae</taxon>
        <taxon>Ectocarpales</taxon>
        <taxon>Ectocarpaceae</taxon>
        <taxon>Ectocarpus</taxon>
    </lineage>
</organism>
<dbReference type="GO" id="GO:0005262">
    <property type="term" value="F:calcium channel activity"/>
    <property type="evidence" value="ECO:0007669"/>
    <property type="project" value="TreeGrafter"/>
</dbReference>
<dbReference type="EMBL" id="FN649760">
    <property type="protein sequence ID" value="CBN79731.1"/>
    <property type="molecule type" value="Genomic_DNA"/>
</dbReference>
<protein>
    <recommendedName>
        <fullName evidence="1">Mechanosensitive ion channel MscS domain-containing protein</fullName>
    </recommendedName>
</protein>